<name>A0A8K0GK66_IGNLU</name>
<dbReference type="Gene3D" id="3.30.420.10">
    <property type="entry name" value="Ribonuclease H-like superfamily/Ribonuclease H"/>
    <property type="match status" value="1"/>
</dbReference>
<dbReference type="Proteomes" id="UP000801492">
    <property type="component" value="Unassembled WGS sequence"/>
</dbReference>
<dbReference type="GO" id="GO:0003676">
    <property type="term" value="F:nucleic acid binding"/>
    <property type="evidence" value="ECO:0007669"/>
    <property type="project" value="InterPro"/>
</dbReference>
<dbReference type="AlphaFoldDB" id="A0A8K0GK66"/>
<evidence type="ECO:0000313" key="2">
    <source>
        <dbReference type="Proteomes" id="UP000801492"/>
    </source>
</evidence>
<dbReference type="OrthoDB" id="168086at2759"/>
<comment type="caution">
    <text evidence="1">The sequence shown here is derived from an EMBL/GenBank/DDBJ whole genome shotgun (WGS) entry which is preliminary data.</text>
</comment>
<dbReference type="InterPro" id="IPR036397">
    <property type="entry name" value="RNaseH_sf"/>
</dbReference>
<protein>
    <submittedName>
        <fullName evidence="1">Uncharacterized protein</fullName>
    </submittedName>
</protein>
<dbReference type="EMBL" id="VTPC01001302">
    <property type="protein sequence ID" value="KAF2902431.1"/>
    <property type="molecule type" value="Genomic_DNA"/>
</dbReference>
<reference evidence="1" key="1">
    <citation type="submission" date="2019-08" db="EMBL/GenBank/DDBJ databases">
        <title>The genome of the North American firefly Photinus pyralis.</title>
        <authorList>
            <consortium name="Photinus pyralis genome working group"/>
            <person name="Fallon T.R."/>
            <person name="Sander Lower S.E."/>
            <person name="Weng J.-K."/>
        </authorList>
    </citation>
    <scope>NUCLEOTIDE SEQUENCE</scope>
    <source>
        <strain evidence="1">TRF0915ILg1</strain>
        <tissue evidence="1">Whole body</tissue>
    </source>
</reference>
<evidence type="ECO:0000313" key="1">
    <source>
        <dbReference type="EMBL" id="KAF2902431.1"/>
    </source>
</evidence>
<gene>
    <name evidence="1" type="ORF">ILUMI_03754</name>
</gene>
<proteinExistence type="predicted"/>
<organism evidence="1 2">
    <name type="scientific">Ignelater luminosus</name>
    <name type="common">Cucubano</name>
    <name type="synonym">Pyrophorus luminosus</name>
    <dbReference type="NCBI Taxonomy" id="2038154"/>
    <lineage>
        <taxon>Eukaryota</taxon>
        <taxon>Metazoa</taxon>
        <taxon>Ecdysozoa</taxon>
        <taxon>Arthropoda</taxon>
        <taxon>Hexapoda</taxon>
        <taxon>Insecta</taxon>
        <taxon>Pterygota</taxon>
        <taxon>Neoptera</taxon>
        <taxon>Endopterygota</taxon>
        <taxon>Coleoptera</taxon>
        <taxon>Polyphaga</taxon>
        <taxon>Elateriformia</taxon>
        <taxon>Elateroidea</taxon>
        <taxon>Elateridae</taxon>
        <taxon>Agrypninae</taxon>
        <taxon>Pyrophorini</taxon>
        <taxon>Ignelater</taxon>
    </lineage>
</organism>
<accession>A0A8K0GK66</accession>
<sequence length="173" mass="19805">MRLNKKKERALREYKKGKAVIKIEDVENAIEKIKPGGFFEIDQITPEMVKYSERTEAIALEQIFNKSLKEGKAPVRSSVNTPLAELYSGCKKETFPTAKICYWKYVRYLVDTMMAQEHDVTVLCLGPYQCELSPIELIWTTIKGNIARYDTNFKLNDVKRFLVAAVNNGTGDD</sequence>
<keyword evidence="2" id="KW-1185">Reference proteome</keyword>